<dbReference type="EMBL" id="JXTB01000417">
    <property type="protein sequence ID" value="PON41342.1"/>
    <property type="molecule type" value="Genomic_DNA"/>
</dbReference>
<keyword evidence="2" id="KW-1185">Reference proteome</keyword>
<comment type="caution">
    <text evidence="1">The sequence shown here is derived from an EMBL/GenBank/DDBJ whole genome shotgun (WGS) entry which is preliminary data.</text>
</comment>
<protein>
    <submittedName>
        <fullName evidence="1">Uncharacterized protein</fullName>
    </submittedName>
</protein>
<organism evidence="1 2">
    <name type="scientific">Parasponia andersonii</name>
    <name type="common">Sponia andersonii</name>
    <dbReference type="NCBI Taxonomy" id="3476"/>
    <lineage>
        <taxon>Eukaryota</taxon>
        <taxon>Viridiplantae</taxon>
        <taxon>Streptophyta</taxon>
        <taxon>Embryophyta</taxon>
        <taxon>Tracheophyta</taxon>
        <taxon>Spermatophyta</taxon>
        <taxon>Magnoliopsida</taxon>
        <taxon>eudicotyledons</taxon>
        <taxon>Gunneridae</taxon>
        <taxon>Pentapetalae</taxon>
        <taxon>rosids</taxon>
        <taxon>fabids</taxon>
        <taxon>Rosales</taxon>
        <taxon>Cannabaceae</taxon>
        <taxon>Parasponia</taxon>
    </lineage>
</organism>
<proteinExistence type="predicted"/>
<evidence type="ECO:0000313" key="1">
    <source>
        <dbReference type="EMBL" id="PON41342.1"/>
    </source>
</evidence>
<dbReference type="Proteomes" id="UP000237105">
    <property type="component" value="Unassembled WGS sequence"/>
</dbReference>
<sequence>MYGMVCSRPDLGYAVSVISRFIANPGKAHWEALKWTLRYLKGSTDYGLMFQKQNRSVEPVMGFVDSDYAGNIDTRKTLTGYVFTLFGTAVSWKSNLQPLVALCTTEAEYISITEAIKEALWLKGIIGELGIHQSDVAVHCDNQSTIHLLNIYCFMRGLNTWI</sequence>
<dbReference type="PANTHER" id="PTHR11439:SF491">
    <property type="entry name" value="INTEGRASE CATALYTIC DOMAIN-CONTAINING PROTEIN"/>
    <property type="match status" value="1"/>
</dbReference>
<dbReference type="PANTHER" id="PTHR11439">
    <property type="entry name" value="GAG-POL-RELATED RETROTRANSPOSON"/>
    <property type="match status" value="1"/>
</dbReference>
<gene>
    <name evidence="1" type="ORF">PanWU01x14_290110</name>
</gene>
<accession>A0A2P5AXQ4</accession>
<reference evidence="2" key="1">
    <citation type="submission" date="2016-06" db="EMBL/GenBank/DDBJ databases">
        <title>Parallel loss of symbiosis genes in relatives of nitrogen-fixing non-legume Parasponia.</title>
        <authorList>
            <person name="Van Velzen R."/>
            <person name="Holmer R."/>
            <person name="Bu F."/>
            <person name="Rutten L."/>
            <person name="Van Zeijl A."/>
            <person name="Liu W."/>
            <person name="Santuari L."/>
            <person name="Cao Q."/>
            <person name="Sharma T."/>
            <person name="Shen D."/>
            <person name="Roswanjaya Y."/>
            <person name="Wardhani T."/>
            <person name="Kalhor M.S."/>
            <person name="Jansen J."/>
            <person name="Van den Hoogen J."/>
            <person name="Gungor B."/>
            <person name="Hartog M."/>
            <person name="Hontelez J."/>
            <person name="Verver J."/>
            <person name="Yang W.-C."/>
            <person name="Schijlen E."/>
            <person name="Repin R."/>
            <person name="Schilthuizen M."/>
            <person name="Schranz E."/>
            <person name="Heidstra R."/>
            <person name="Miyata K."/>
            <person name="Fedorova E."/>
            <person name="Kohlen W."/>
            <person name="Bisseling T."/>
            <person name="Smit S."/>
            <person name="Geurts R."/>
        </authorList>
    </citation>
    <scope>NUCLEOTIDE SEQUENCE [LARGE SCALE GENOMIC DNA]</scope>
    <source>
        <strain evidence="2">cv. WU1-14</strain>
    </source>
</reference>
<dbReference type="AlphaFoldDB" id="A0A2P5AXQ4"/>
<dbReference type="STRING" id="3476.A0A2P5AXQ4"/>
<evidence type="ECO:0000313" key="2">
    <source>
        <dbReference type="Proteomes" id="UP000237105"/>
    </source>
</evidence>
<name>A0A2P5AXQ4_PARAD</name>
<dbReference type="CDD" id="cd09272">
    <property type="entry name" value="RNase_HI_RT_Ty1"/>
    <property type="match status" value="1"/>
</dbReference>
<dbReference type="OrthoDB" id="1193657at2759"/>